<dbReference type="EMBL" id="SNRW01002127">
    <property type="protein sequence ID" value="KAA6393828.1"/>
    <property type="molecule type" value="Genomic_DNA"/>
</dbReference>
<proteinExistence type="predicted"/>
<accession>A0A5J4WG17</accession>
<dbReference type="AlphaFoldDB" id="A0A5J4WG17"/>
<reference evidence="1 2" key="1">
    <citation type="submission" date="2019-03" db="EMBL/GenBank/DDBJ databases">
        <title>Single cell metagenomics reveals metabolic interactions within the superorganism composed of flagellate Streblomastix strix and complex community of Bacteroidetes bacteria on its surface.</title>
        <authorList>
            <person name="Treitli S.C."/>
            <person name="Kolisko M."/>
            <person name="Husnik F."/>
            <person name="Keeling P."/>
            <person name="Hampl V."/>
        </authorList>
    </citation>
    <scope>NUCLEOTIDE SEQUENCE [LARGE SCALE GENOMIC DNA]</scope>
    <source>
        <strain evidence="1">ST1C</strain>
    </source>
</reference>
<comment type="caution">
    <text evidence="1">The sequence shown here is derived from an EMBL/GenBank/DDBJ whole genome shotgun (WGS) entry which is preliminary data.</text>
</comment>
<evidence type="ECO:0000313" key="1">
    <source>
        <dbReference type="EMBL" id="KAA6393828.1"/>
    </source>
</evidence>
<sequence length="158" mass="18251">MITTGKEENIKMNRQHRKKHLHRYDIHFQTIFVISGEFLNDEELINEQEVLDAEAHNILVNEDRSALNNVFACGTPLIYEQNIQQNSKNCSNPFRTKVIYINKHGHQKIHKSPINPNIKVVHKTHKKLQNRSGNSSPVIDDIIKSHGSLSINKELVNE</sequence>
<evidence type="ECO:0000313" key="2">
    <source>
        <dbReference type="Proteomes" id="UP000324800"/>
    </source>
</evidence>
<gene>
    <name evidence="1" type="ORF">EZS28_010648</name>
</gene>
<name>A0A5J4WG17_9EUKA</name>
<organism evidence="1 2">
    <name type="scientific">Streblomastix strix</name>
    <dbReference type="NCBI Taxonomy" id="222440"/>
    <lineage>
        <taxon>Eukaryota</taxon>
        <taxon>Metamonada</taxon>
        <taxon>Preaxostyla</taxon>
        <taxon>Oxymonadida</taxon>
        <taxon>Streblomastigidae</taxon>
        <taxon>Streblomastix</taxon>
    </lineage>
</organism>
<protein>
    <submittedName>
        <fullName evidence="1">Uncharacterized protein</fullName>
    </submittedName>
</protein>
<dbReference type="Proteomes" id="UP000324800">
    <property type="component" value="Unassembled WGS sequence"/>
</dbReference>